<evidence type="ECO:0000313" key="6">
    <source>
        <dbReference type="Proteomes" id="UP001445335"/>
    </source>
</evidence>
<dbReference type="AlphaFoldDB" id="A0AAW1RXZ7"/>
<keyword evidence="6" id="KW-1185">Reference proteome</keyword>
<feature type="repeat" description="RCC1" evidence="2">
    <location>
        <begin position="59"/>
        <end position="124"/>
    </location>
</feature>
<accession>A0AAW1RXZ7</accession>
<dbReference type="PROSITE" id="PS50012">
    <property type="entry name" value="RCC1_3"/>
    <property type="match status" value="6"/>
</dbReference>
<dbReference type="PANTHER" id="PTHR36846">
    <property type="entry name" value="PROTEIN VIAA"/>
    <property type="match status" value="1"/>
</dbReference>
<name>A0AAW1RXZ7_9CHLO</name>
<gene>
    <name evidence="5" type="ORF">WJX81_004867</name>
</gene>
<dbReference type="Gene3D" id="2.130.10.30">
    <property type="entry name" value="Regulator of chromosome condensation 1/beta-lactamase-inhibitor protein II"/>
    <property type="match status" value="1"/>
</dbReference>
<dbReference type="SUPFAM" id="SSF50985">
    <property type="entry name" value="RCC1/BLIP-II"/>
    <property type="match status" value="1"/>
</dbReference>
<feature type="repeat" description="RCC1" evidence="2">
    <location>
        <begin position="251"/>
        <end position="300"/>
    </location>
</feature>
<feature type="repeat" description="RCC1" evidence="2">
    <location>
        <begin position="183"/>
        <end position="250"/>
    </location>
</feature>
<dbReference type="PROSITE" id="PS50234">
    <property type="entry name" value="VWFA"/>
    <property type="match status" value="1"/>
</dbReference>
<evidence type="ECO:0000256" key="2">
    <source>
        <dbReference type="PROSITE-ProRule" id="PRU00235"/>
    </source>
</evidence>
<dbReference type="InterPro" id="IPR036465">
    <property type="entry name" value="vWFA_dom_sf"/>
</dbReference>
<feature type="repeat" description="RCC1" evidence="2">
    <location>
        <begin position="5"/>
        <end position="58"/>
    </location>
</feature>
<dbReference type="Proteomes" id="UP001445335">
    <property type="component" value="Unassembled WGS sequence"/>
</dbReference>
<dbReference type="PRINTS" id="PR00633">
    <property type="entry name" value="RCCNDNSATION"/>
</dbReference>
<feature type="repeat" description="RCC1" evidence="2">
    <location>
        <begin position="358"/>
        <end position="412"/>
    </location>
</feature>
<dbReference type="InterPro" id="IPR000408">
    <property type="entry name" value="Reg_chr_condens"/>
</dbReference>
<feature type="domain" description="VWFA" evidence="4">
    <location>
        <begin position="814"/>
        <end position="980"/>
    </location>
</feature>
<protein>
    <recommendedName>
        <fullName evidence="4">VWFA domain-containing protein</fullName>
    </recommendedName>
</protein>
<dbReference type="Gene3D" id="3.40.50.410">
    <property type="entry name" value="von Willebrand factor, type A domain"/>
    <property type="match status" value="1"/>
</dbReference>
<dbReference type="EMBL" id="JALJOU010000018">
    <property type="protein sequence ID" value="KAK9838520.1"/>
    <property type="molecule type" value="Genomic_DNA"/>
</dbReference>
<dbReference type="Pfam" id="PF25390">
    <property type="entry name" value="WD40_RLD"/>
    <property type="match status" value="1"/>
</dbReference>
<evidence type="ECO:0000259" key="4">
    <source>
        <dbReference type="PROSITE" id="PS50234"/>
    </source>
</evidence>
<dbReference type="SMART" id="SM00327">
    <property type="entry name" value="VWA"/>
    <property type="match status" value="1"/>
</dbReference>
<proteinExistence type="predicted"/>
<keyword evidence="1" id="KW-0677">Repeat</keyword>
<dbReference type="PROSITE" id="PS00626">
    <property type="entry name" value="RCC1_2"/>
    <property type="match status" value="2"/>
</dbReference>
<dbReference type="GO" id="GO:0005829">
    <property type="term" value="C:cytosol"/>
    <property type="evidence" value="ECO:0007669"/>
    <property type="project" value="TreeGrafter"/>
</dbReference>
<evidence type="ECO:0000313" key="5">
    <source>
        <dbReference type="EMBL" id="KAK9838520.1"/>
    </source>
</evidence>
<dbReference type="InterPro" id="IPR058923">
    <property type="entry name" value="RCC1-like_dom"/>
</dbReference>
<reference evidence="5 6" key="1">
    <citation type="journal article" date="2024" name="Nat. Commun.">
        <title>Phylogenomics reveals the evolutionary origins of lichenization in chlorophyte algae.</title>
        <authorList>
            <person name="Puginier C."/>
            <person name="Libourel C."/>
            <person name="Otte J."/>
            <person name="Skaloud P."/>
            <person name="Haon M."/>
            <person name="Grisel S."/>
            <person name="Petersen M."/>
            <person name="Berrin J.G."/>
            <person name="Delaux P.M."/>
            <person name="Dal Grande F."/>
            <person name="Keller J."/>
        </authorList>
    </citation>
    <scope>NUCLEOTIDE SEQUENCE [LARGE SCALE GENOMIC DNA]</scope>
    <source>
        <strain evidence="5 6">SAG 245.80</strain>
    </source>
</reference>
<dbReference type="Pfam" id="PF13519">
    <property type="entry name" value="VWA_2"/>
    <property type="match status" value="1"/>
</dbReference>
<organism evidence="5 6">
    <name type="scientific">Elliptochloris bilobata</name>
    <dbReference type="NCBI Taxonomy" id="381761"/>
    <lineage>
        <taxon>Eukaryota</taxon>
        <taxon>Viridiplantae</taxon>
        <taxon>Chlorophyta</taxon>
        <taxon>core chlorophytes</taxon>
        <taxon>Trebouxiophyceae</taxon>
        <taxon>Trebouxiophyceae incertae sedis</taxon>
        <taxon>Elliptochloris clade</taxon>
        <taxon>Elliptochloris</taxon>
    </lineage>
</organism>
<dbReference type="PANTHER" id="PTHR36846:SF1">
    <property type="entry name" value="PROTEIN VIAA"/>
    <property type="match status" value="1"/>
</dbReference>
<comment type="caution">
    <text evidence="5">The sequence shown here is derived from an EMBL/GenBank/DDBJ whole genome shotgun (WGS) entry which is preliminary data.</text>
</comment>
<evidence type="ECO:0000256" key="3">
    <source>
        <dbReference type="SAM" id="MobiDB-lite"/>
    </source>
</evidence>
<feature type="region of interest" description="Disordered" evidence="3">
    <location>
        <begin position="696"/>
        <end position="738"/>
    </location>
</feature>
<evidence type="ECO:0000256" key="1">
    <source>
        <dbReference type="ARBA" id="ARBA00022737"/>
    </source>
</evidence>
<feature type="repeat" description="RCC1" evidence="2">
    <location>
        <begin position="125"/>
        <end position="182"/>
    </location>
</feature>
<dbReference type="InterPro" id="IPR009091">
    <property type="entry name" value="RCC1/BLIP-II"/>
</dbReference>
<dbReference type="PROSITE" id="PS00625">
    <property type="entry name" value="RCC1_1"/>
    <property type="match status" value="1"/>
</dbReference>
<sequence length="980" mass="104171">MKAPGDVFVLGDGDCGQFGKGEDITEALRPTPSPLPEAAGRVMQVAAGGMHSAALAASGGVYTTGVNDEGALGRCTAGELWEKSGLTSDVEDSFSWARVPIPTSHGPIVQISAGDSHTVALAASGAVWAWGTFRDASGVFGFSPSERIALLPTLVHAPSAAAADRVVKIASGADHVAALTEAGGVLTWGTSGCGALGRVGPRLRDPKPTLLRPAPILFKRLRTMRAAAGGGARIVDVACGTYATFALAEGGAVFAWGLNNYGQLALPGLEPVWSPALVPALAGATLLRSGQHHTLALSASGAVLSAGRPTYGRLGRSGVDPASDDAVPAAAPIEGLEGVEVSGIAAGLAVSGCLGAGGDAWLWGFGTNSQLGKGDNDGDELLPRRLAETKRFQNRAVNVEQGAESRVLDPSWVRRLRLDGALMQQLSDLPGTKHLLDLHDRALVLSQWRARLKCGVLPVAGEAAWPAEPFRTGFLQALDRLEMARFTRRYPQLLDSLLKQMLGMVADFEAKLEEEGEKASPPQPEASPAGVPGMAPPSQGDQGDDEDAEQADSNSAAQQAKWEDLTAEQLQEMAQRAQQASGNGGSQGRELQISLEGMEGGSDISSEEEAQRAREDAAARMTQNMLRKFEEDWRPAVENLEEAALAFDDLEGLMSSPDGYDLSRALWHDAGWAEVADLRRRLENLTELRDLVRQLGRASGRGPKRRAPQEVQASRRRPGLIRSALQPEETAGLTRSGDLSRMLPAEAHLLAAGWPRAAPDGGPAREGSRPARLLHMARRAERGLMSYERTGWLEGEPARITGRLEIRPAAELGPIIVCLDTSGSMAGARETVAKAVALECMRSAHRQQRACYLYAFSGPGDVQELELSTSAPSITQLLAFLRNSFGGGTDVDRPLELSLQRVEEHEEWANADILMVTDGEIGTLSDTVLDRLARARAELGLQVHGLLVGKDDEASEAMRVICSHLHVFRSWSAVEDVKRH</sequence>
<dbReference type="SUPFAM" id="SSF53300">
    <property type="entry name" value="vWA-like"/>
    <property type="match status" value="1"/>
</dbReference>
<feature type="region of interest" description="Disordered" evidence="3">
    <location>
        <begin position="512"/>
        <end position="561"/>
    </location>
</feature>
<dbReference type="InterPro" id="IPR002035">
    <property type="entry name" value="VWF_A"/>
</dbReference>